<dbReference type="EMBL" id="DTDH01000135">
    <property type="protein sequence ID" value="HGT98662.1"/>
    <property type="molecule type" value="Genomic_DNA"/>
</dbReference>
<evidence type="ECO:0000256" key="1">
    <source>
        <dbReference type="ARBA" id="ARBA00006611"/>
    </source>
</evidence>
<dbReference type="AlphaFoldDB" id="A0A7J3MYM3"/>
<accession>A0A7J3MYM3</accession>
<dbReference type="Gene3D" id="3.40.50.300">
    <property type="entry name" value="P-loop containing nucleotide triphosphate hydrolases"/>
    <property type="match status" value="1"/>
</dbReference>
<dbReference type="Gene3D" id="3.30.450.380">
    <property type="match status" value="1"/>
</dbReference>
<protein>
    <submittedName>
        <fullName evidence="4">Type II secretory protein</fullName>
    </submittedName>
</protein>
<evidence type="ECO:0000259" key="2">
    <source>
        <dbReference type="SMART" id="SM00382"/>
    </source>
</evidence>
<comment type="similarity">
    <text evidence="1">Belongs to the GSP E family.</text>
</comment>
<dbReference type="EMBL" id="DTAU01000097">
    <property type="protein sequence ID" value="HFQ78997.1"/>
    <property type="molecule type" value="Genomic_DNA"/>
</dbReference>
<name>A0A7J3MYM3_9CREN</name>
<dbReference type="GO" id="GO:0016887">
    <property type="term" value="F:ATP hydrolysis activity"/>
    <property type="evidence" value="ECO:0007669"/>
    <property type="project" value="InterPro"/>
</dbReference>
<gene>
    <name evidence="3" type="ORF">ENT99_04755</name>
    <name evidence="4" type="ORF">ENU64_04455</name>
</gene>
<dbReference type="InterPro" id="IPR001482">
    <property type="entry name" value="T2SS/T4SS_dom"/>
</dbReference>
<proteinExistence type="inferred from homology"/>
<dbReference type="CDD" id="cd01130">
    <property type="entry name" value="VirB11-like_ATPase"/>
    <property type="match status" value="1"/>
</dbReference>
<dbReference type="PANTHER" id="PTHR30486">
    <property type="entry name" value="TWITCHING MOTILITY PROTEIN PILT"/>
    <property type="match status" value="1"/>
</dbReference>
<dbReference type="Pfam" id="PF00437">
    <property type="entry name" value="T2SSE"/>
    <property type="match status" value="1"/>
</dbReference>
<evidence type="ECO:0000313" key="3">
    <source>
        <dbReference type="EMBL" id="HFQ78997.1"/>
    </source>
</evidence>
<dbReference type="SUPFAM" id="SSF52540">
    <property type="entry name" value="P-loop containing nucleoside triphosphate hydrolases"/>
    <property type="match status" value="1"/>
</dbReference>
<evidence type="ECO:0000313" key="4">
    <source>
        <dbReference type="EMBL" id="HGT98662.1"/>
    </source>
</evidence>
<dbReference type="InterPro" id="IPR003593">
    <property type="entry name" value="AAA+_ATPase"/>
</dbReference>
<dbReference type="PANTHER" id="PTHR30486:SF6">
    <property type="entry name" value="TYPE IV PILUS RETRACTATION ATPASE PILT"/>
    <property type="match status" value="1"/>
</dbReference>
<dbReference type="InterPro" id="IPR050921">
    <property type="entry name" value="T4SS_GSP_E_ATPase"/>
</dbReference>
<comment type="caution">
    <text evidence="4">The sequence shown here is derived from an EMBL/GenBank/DDBJ whole genome shotgun (WGS) entry which is preliminary data.</text>
</comment>
<sequence length="512" mass="58500">MPEFGKSIAEYSIGYGDIVTVSIVELSDGKLLYIVKEPLLDDVSKKFRERVYRFITNDVEIIKKISSFTSFDDGYDFVKDLVQKLCKKFLKKCSDNIISSIVYYVLRDLIGYGEVDPLIRDPNIEDVTCDGHDKPIYVFHNKYEWLETNKVLSREELERVIRRLTYRAGKEASVAQPIVEGILNPEGYRIHVVLDVVSMSGHSFTIRKFRETPYTILELINNGTLSPGVAALLWIAAENKQGMIFYGPTGSGKTTLMNAVAMLLPPELKIVTAEDTHEIRLPFHDNWVSMVTRLSSDTYVQSVTLQAQVESAMRQRPDILILGEIRSREAYSFFQAVSTGHGGLTTIHAENVESLIRRLVAPPMSVPKALVASTRLFIQIQRFVLHKNVVRKVTYVHEVEDYNPSTDTIIIKSVALWDRYNNVWKIDIKNSKTLDSIANLQVLRYEDIVKDLIMRATVLEYAAKLNLDIVSLHTLVRKYRRTPEDVYREAIDMLGSSYKIIELVDGDEKRYV</sequence>
<reference evidence="4" key="1">
    <citation type="journal article" date="2020" name="mSystems">
        <title>Genome- and Community-Level Interaction Insights into Carbon Utilization and Element Cycling Functions of Hydrothermarchaeota in Hydrothermal Sediment.</title>
        <authorList>
            <person name="Zhou Z."/>
            <person name="Liu Y."/>
            <person name="Xu W."/>
            <person name="Pan J."/>
            <person name="Luo Z.H."/>
            <person name="Li M."/>
        </authorList>
    </citation>
    <scope>NUCLEOTIDE SEQUENCE [LARGE SCALE GENOMIC DNA]</scope>
    <source>
        <strain evidence="3">SpSt-629</strain>
        <strain evidence="4">SpSt-688</strain>
    </source>
</reference>
<dbReference type="InterPro" id="IPR027417">
    <property type="entry name" value="P-loop_NTPase"/>
</dbReference>
<feature type="domain" description="AAA+ ATPase" evidence="2">
    <location>
        <begin position="239"/>
        <end position="365"/>
    </location>
</feature>
<organism evidence="4">
    <name type="scientific">Ignisphaera aggregans</name>
    <dbReference type="NCBI Taxonomy" id="334771"/>
    <lineage>
        <taxon>Archaea</taxon>
        <taxon>Thermoproteota</taxon>
        <taxon>Thermoprotei</taxon>
        <taxon>Desulfurococcales</taxon>
        <taxon>Desulfurococcaceae</taxon>
        <taxon>Ignisphaera</taxon>
    </lineage>
</organism>
<dbReference type="SMART" id="SM00382">
    <property type="entry name" value="AAA"/>
    <property type="match status" value="1"/>
</dbReference>